<dbReference type="Gene3D" id="2.160.10.10">
    <property type="entry name" value="Hexapeptide repeat proteins"/>
    <property type="match status" value="2"/>
</dbReference>
<keyword evidence="2" id="KW-1185">Reference proteome</keyword>
<dbReference type="CDD" id="cd04647">
    <property type="entry name" value="LbH_MAT_like"/>
    <property type="match status" value="1"/>
</dbReference>
<dbReference type="InterPro" id="IPR051159">
    <property type="entry name" value="Hexapeptide_acetyltransf"/>
</dbReference>
<dbReference type="InterPro" id="IPR001451">
    <property type="entry name" value="Hexapep"/>
</dbReference>
<dbReference type="Pfam" id="PF14602">
    <property type="entry name" value="Hexapep_2"/>
    <property type="match status" value="1"/>
</dbReference>
<reference evidence="1 2" key="1">
    <citation type="submission" date="2020-05" db="EMBL/GenBank/DDBJ databases">
        <title>Distinct polysaccharide utilization as determinants for interspecies competition between intestinal Prevotella spp.</title>
        <authorList>
            <person name="Galvez E.J.C."/>
            <person name="Iljazovic A."/>
            <person name="Strowig T."/>
        </authorList>
    </citation>
    <scope>NUCLEOTIDE SEQUENCE [LARGE SCALE GENOMIC DNA]</scope>
    <source>
        <strain evidence="1 2">PMUR</strain>
    </source>
</reference>
<protein>
    <submittedName>
        <fullName evidence="1">Acyltransferase</fullName>
    </submittedName>
</protein>
<keyword evidence="1" id="KW-0012">Acyltransferase</keyword>
<comment type="caution">
    <text evidence="1">The sequence shown here is derived from an EMBL/GenBank/DDBJ whole genome shotgun (WGS) entry which is preliminary data.</text>
</comment>
<dbReference type="SUPFAM" id="SSF51161">
    <property type="entry name" value="Trimeric LpxA-like enzymes"/>
    <property type="match status" value="1"/>
</dbReference>
<dbReference type="GO" id="GO:0016746">
    <property type="term" value="F:acyltransferase activity"/>
    <property type="evidence" value="ECO:0007669"/>
    <property type="project" value="UniProtKB-KW"/>
</dbReference>
<dbReference type="Proteomes" id="UP000714420">
    <property type="component" value="Unassembled WGS sequence"/>
</dbReference>
<evidence type="ECO:0000313" key="1">
    <source>
        <dbReference type="EMBL" id="NPD90886.1"/>
    </source>
</evidence>
<gene>
    <name evidence="1" type="ORF">HPS56_00670</name>
</gene>
<dbReference type="RefSeq" id="WP_172272322.1">
    <property type="nucleotide sequence ID" value="NZ_CASGMU010000001.1"/>
</dbReference>
<dbReference type="PANTHER" id="PTHR23416">
    <property type="entry name" value="SIALIC ACID SYNTHASE-RELATED"/>
    <property type="match status" value="1"/>
</dbReference>
<organism evidence="1 2">
    <name type="scientific">Xylanibacter muris</name>
    <dbReference type="NCBI Taxonomy" id="2736290"/>
    <lineage>
        <taxon>Bacteria</taxon>
        <taxon>Pseudomonadati</taxon>
        <taxon>Bacteroidota</taxon>
        <taxon>Bacteroidia</taxon>
        <taxon>Bacteroidales</taxon>
        <taxon>Prevotellaceae</taxon>
        <taxon>Xylanibacter</taxon>
    </lineage>
</organism>
<dbReference type="PANTHER" id="PTHR23416:SF78">
    <property type="entry name" value="LIPOPOLYSACCHARIDE BIOSYNTHESIS O-ACETYL TRANSFERASE WBBJ-RELATED"/>
    <property type="match status" value="1"/>
</dbReference>
<proteinExistence type="predicted"/>
<dbReference type="InterPro" id="IPR011004">
    <property type="entry name" value="Trimer_LpxA-like_sf"/>
</dbReference>
<name>A0ABX2AIL9_9BACT</name>
<accession>A0ABX2AIL9</accession>
<dbReference type="EMBL" id="JABKKF010000001">
    <property type="protein sequence ID" value="NPD90886.1"/>
    <property type="molecule type" value="Genomic_DNA"/>
</dbReference>
<keyword evidence="1" id="KW-0808">Transferase</keyword>
<sequence length="203" mass="22101">MYHLKLRGYNCIVRYSNKLFCYITTYCTLLKGWLLGVRIGRKCTFEGFICIKRTPFGSISIGNGCRFLSRETSNNMGLNHRCMLSVSPAYKGETAMLVIGNDCGFSGVSIWCFKNILIGNNVRVGANTIIMDGDAHFDDSRTAPPASIIIEDGVFIGANCIVKKGVTIGANSVIGMNSVVTKSIPSNSIAIGNPCKVIRQINI</sequence>
<evidence type="ECO:0000313" key="2">
    <source>
        <dbReference type="Proteomes" id="UP000714420"/>
    </source>
</evidence>